<keyword evidence="4" id="KW-1185">Reference proteome</keyword>
<evidence type="ECO:0000313" key="3">
    <source>
        <dbReference type="EMBL" id="QGY39430.1"/>
    </source>
</evidence>
<evidence type="ECO:0000256" key="1">
    <source>
        <dbReference type="SAM" id="SignalP"/>
    </source>
</evidence>
<dbReference type="Pfam" id="PF00497">
    <property type="entry name" value="SBP_bac_3"/>
    <property type="match status" value="1"/>
</dbReference>
<sequence>MKQTLILFLAALLALVLFNTASAQSLENTVFLTEDLRPFNFKADGQAQGVAVDALLAALKVVGVNKSTSDITFYPWSRAYYLAKDRANTCLFSTCRLPQRESLFKWAGPIMEFSMVVITRKGGRPVRSLDDLKHRTVGVLRDGAGHQMLQTLEKQPITVELSTNAVNLMKRLAYGRTTAVLTGEQGAYLAIEQAKLNRGDFETDLVVSKSQIYYAFNPATQDAVVQRLQRGIDAIRADGTLERIIRRYLK</sequence>
<keyword evidence="1" id="KW-0732">Signal</keyword>
<dbReference type="PANTHER" id="PTHR38834">
    <property type="entry name" value="PERIPLASMIC SUBSTRATE BINDING PROTEIN FAMILY 3"/>
    <property type="match status" value="1"/>
</dbReference>
<feature type="signal peptide" evidence="1">
    <location>
        <begin position="1"/>
        <end position="23"/>
    </location>
</feature>
<organism evidence="3 4">
    <name type="scientific">Pseudodesulfovibrio cashew</name>
    <dbReference type="NCBI Taxonomy" id="2678688"/>
    <lineage>
        <taxon>Bacteria</taxon>
        <taxon>Pseudomonadati</taxon>
        <taxon>Thermodesulfobacteriota</taxon>
        <taxon>Desulfovibrionia</taxon>
        <taxon>Desulfovibrionales</taxon>
        <taxon>Desulfovibrionaceae</taxon>
    </lineage>
</organism>
<feature type="chain" id="PRO_5026042459" evidence="1">
    <location>
        <begin position="24"/>
        <end position="250"/>
    </location>
</feature>
<evidence type="ECO:0000259" key="2">
    <source>
        <dbReference type="Pfam" id="PF00497"/>
    </source>
</evidence>
<accession>A0A6I6JEE1</accession>
<feature type="domain" description="Solute-binding protein family 3/N-terminal" evidence="2">
    <location>
        <begin position="31"/>
        <end position="249"/>
    </location>
</feature>
<dbReference type="Gene3D" id="3.40.190.10">
    <property type="entry name" value="Periplasmic binding protein-like II"/>
    <property type="match status" value="2"/>
</dbReference>
<protein>
    <submittedName>
        <fullName evidence="3">Transporter substrate-binding domain-containing protein</fullName>
    </submittedName>
</protein>
<dbReference type="RefSeq" id="WP_158946656.1">
    <property type="nucleotide sequence ID" value="NZ_CP046400.1"/>
</dbReference>
<name>A0A6I6JEE1_9BACT</name>
<evidence type="ECO:0000313" key="4">
    <source>
        <dbReference type="Proteomes" id="UP000428328"/>
    </source>
</evidence>
<dbReference type="PANTHER" id="PTHR38834:SF3">
    <property type="entry name" value="SOLUTE-BINDING PROTEIN FAMILY 3_N-TERMINAL DOMAIN-CONTAINING PROTEIN"/>
    <property type="match status" value="1"/>
</dbReference>
<dbReference type="InterPro" id="IPR001638">
    <property type="entry name" value="Solute-binding_3/MltF_N"/>
</dbReference>
<dbReference type="SUPFAM" id="SSF53850">
    <property type="entry name" value="Periplasmic binding protein-like II"/>
    <property type="match status" value="1"/>
</dbReference>
<gene>
    <name evidence="3" type="ORF">GM415_04605</name>
</gene>
<proteinExistence type="predicted"/>
<dbReference type="AlphaFoldDB" id="A0A6I6JEE1"/>
<reference evidence="3 4" key="1">
    <citation type="submission" date="2019-11" db="EMBL/GenBank/DDBJ databases">
        <authorList>
            <person name="Zheng R.K."/>
            <person name="Sun C.M."/>
        </authorList>
    </citation>
    <scope>NUCLEOTIDE SEQUENCE [LARGE SCALE GENOMIC DNA]</scope>
    <source>
        <strain evidence="3 4">SRB007</strain>
    </source>
</reference>
<dbReference type="KEGG" id="psel:GM415_04605"/>
<dbReference type="EMBL" id="CP046400">
    <property type="protein sequence ID" value="QGY39430.1"/>
    <property type="molecule type" value="Genomic_DNA"/>
</dbReference>
<dbReference type="Proteomes" id="UP000428328">
    <property type="component" value="Chromosome"/>
</dbReference>